<protein>
    <recommendedName>
        <fullName evidence="4">ABC transporter</fullName>
    </recommendedName>
</protein>
<comment type="caution">
    <text evidence="2">The sequence shown here is derived from an EMBL/GenBank/DDBJ whole genome shotgun (WGS) entry which is preliminary data.</text>
</comment>
<keyword evidence="1" id="KW-0732">Signal</keyword>
<feature type="signal peptide" evidence="1">
    <location>
        <begin position="1"/>
        <end position="22"/>
    </location>
</feature>
<dbReference type="RefSeq" id="WP_382349875.1">
    <property type="nucleotide sequence ID" value="NZ_JBHMBP010000002.1"/>
</dbReference>
<keyword evidence="3" id="KW-1185">Reference proteome</keyword>
<organism evidence="2 3">
    <name type="scientific">Glycomyces mayteni</name>
    <dbReference type="NCBI Taxonomy" id="543887"/>
    <lineage>
        <taxon>Bacteria</taxon>
        <taxon>Bacillati</taxon>
        <taxon>Actinomycetota</taxon>
        <taxon>Actinomycetes</taxon>
        <taxon>Glycomycetales</taxon>
        <taxon>Glycomycetaceae</taxon>
        <taxon>Glycomyces</taxon>
    </lineage>
</organism>
<evidence type="ECO:0000313" key="2">
    <source>
        <dbReference type="EMBL" id="MFC6957754.1"/>
    </source>
</evidence>
<proteinExistence type="predicted"/>
<evidence type="ECO:0000313" key="3">
    <source>
        <dbReference type="Proteomes" id="UP001596470"/>
    </source>
</evidence>
<accession>A0ABW2D952</accession>
<evidence type="ECO:0000256" key="1">
    <source>
        <dbReference type="SAM" id="SignalP"/>
    </source>
</evidence>
<dbReference type="PROSITE" id="PS51257">
    <property type="entry name" value="PROKAR_LIPOPROTEIN"/>
    <property type="match status" value="1"/>
</dbReference>
<dbReference type="EMBL" id="JBHSYS010000002">
    <property type="protein sequence ID" value="MFC6957754.1"/>
    <property type="molecule type" value="Genomic_DNA"/>
</dbReference>
<evidence type="ECO:0008006" key="4">
    <source>
        <dbReference type="Google" id="ProtNLM"/>
    </source>
</evidence>
<name>A0ABW2D952_9ACTN</name>
<dbReference type="InterPro" id="IPR015943">
    <property type="entry name" value="WD40/YVTN_repeat-like_dom_sf"/>
</dbReference>
<gene>
    <name evidence="2" type="ORF">ACFQS3_11160</name>
</gene>
<dbReference type="Gene3D" id="2.130.10.10">
    <property type="entry name" value="YVTN repeat-like/Quinoprotein amine dehydrogenase"/>
    <property type="match status" value="1"/>
</dbReference>
<dbReference type="SUPFAM" id="SSF75011">
    <property type="entry name" value="3-carboxy-cis,cis-mucoante lactonizing enzyme"/>
    <property type="match status" value="1"/>
</dbReference>
<dbReference type="Proteomes" id="UP001596470">
    <property type="component" value="Unassembled WGS sequence"/>
</dbReference>
<reference evidence="3" key="1">
    <citation type="journal article" date="2019" name="Int. J. Syst. Evol. Microbiol.">
        <title>The Global Catalogue of Microorganisms (GCM) 10K type strain sequencing project: providing services to taxonomists for standard genome sequencing and annotation.</title>
        <authorList>
            <consortium name="The Broad Institute Genomics Platform"/>
            <consortium name="The Broad Institute Genome Sequencing Center for Infectious Disease"/>
            <person name="Wu L."/>
            <person name="Ma J."/>
        </authorList>
    </citation>
    <scope>NUCLEOTIDE SEQUENCE [LARGE SCALE GENOMIC DNA]</scope>
    <source>
        <strain evidence="3">KACC 12634</strain>
    </source>
</reference>
<sequence length="394" mass="40271">MPLPTRARAAAALAVAVLAGCAADPGDAAEDPSPTPHGYVEGAEETAEAQWRLVVADAGTGEVHLLDPATEESVVVATVDDPRQAASDGRYAYVSDGSGTRVIDGGTWTVDHGDHVHYYKSEPRDVGTVDAAVSAAVGDPAVTVLNAGHGVVPLDRESLDAGEIATTGSVEAQAAVPYGQRLIAIDGGAVRVLERDGSGGDELAKDCPEPQSPTVTRRGAVFACEDGVLLVTGDDELTAEKIPYPAGESLDGGLHHRPGTSVLAARSDGGGALVLDLKEREWTALDWTADDTAANGAADAVAVTATGEDAPVLVLTRDGVLRSFDPATGAPLAQTALLTVADGSTPVIEADTARAYVSDPGGGAVHEIDYRDDLRLARTFDLGFTPGPMAATGW</sequence>
<feature type="chain" id="PRO_5046832641" description="ABC transporter" evidence="1">
    <location>
        <begin position="23"/>
        <end position="394"/>
    </location>
</feature>